<accession>A0ABS6RVQ9</accession>
<dbReference type="InterPro" id="IPR001279">
    <property type="entry name" value="Metallo-B-lactamas"/>
</dbReference>
<dbReference type="EMBL" id="JABXWD010000023">
    <property type="protein sequence ID" value="MBV6340435.1"/>
    <property type="molecule type" value="Genomic_DNA"/>
</dbReference>
<dbReference type="SMART" id="SM00849">
    <property type="entry name" value="Lactamase_B"/>
    <property type="match status" value="1"/>
</dbReference>
<evidence type="ECO:0000259" key="2">
    <source>
        <dbReference type="SMART" id="SM00849"/>
    </source>
</evidence>
<protein>
    <submittedName>
        <fullName evidence="3">MBL fold metallo-hydrolase</fullName>
    </submittedName>
</protein>
<feature type="domain" description="Metallo-beta-lactamase" evidence="2">
    <location>
        <begin position="23"/>
        <end position="185"/>
    </location>
</feature>
<comment type="subunit">
    <text evidence="1">Homodimer.</text>
</comment>
<evidence type="ECO:0000256" key="1">
    <source>
        <dbReference type="ARBA" id="ARBA00011738"/>
    </source>
</evidence>
<keyword evidence="4" id="KW-1185">Reference proteome</keyword>
<evidence type="ECO:0000313" key="3">
    <source>
        <dbReference type="EMBL" id="MBV6340435.1"/>
    </source>
</evidence>
<dbReference type="RefSeq" id="WP_218251056.1">
    <property type="nucleotide sequence ID" value="NZ_JABXWD010000023.1"/>
</dbReference>
<proteinExistence type="predicted"/>
<reference evidence="3 4" key="1">
    <citation type="journal article" date="2020" name="J Geophys Res Biogeosci">
        <title>Magnetotaxis as an Adaptation to Enable Bacterial Shuttling of Microbial Sulfur and Sulfur Cycling Across Aquatic Oxic#Anoxic Interfaces.</title>
        <authorList>
            <person name="Li J."/>
            <person name="Liu P."/>
            <person name="Wang J."/>
            <person name="Roberts A.P."/>
            <person name="Pan Y."/>
        </authorList>
    </citation>
    <scope>NUCLEOTIDE SEQUENCE [LARGE SCALE GENOMIC DNA]</scope>
    <source>
        <strain evidence="3 4">MYR-1_YQ</strain>
    </source>
</reference>
<dbReference type="PANTHER" id="PTHR23200:SF48">
    <property type="entry name" value="METALLO-BETA-LACTAMASE DOMAIN-CONTAINING PROTEIN 1"/>
    <property type="match status" value="1"/>
</dbReference>
<comment type="caution">
    <text evidence="3">The sequence shown here is derived from an EMBL/GenBank/DDBJ whole genome shotgun (WGS) entry which is preliminary data.</text>
</comment>
<organism evidence="3 4">
    <name type="scientific">Candidatus Magnetobacterium casense</name>
    <dbReference type="NCBI Taxonomy" id="1455061"/>
    <lineage>
        <taxon>Bacteria</taxon>
        <taxon>Pseudomonadati</taxon>
        <taxon>Nitrospirota</taxon>
        <taxon>Thermodesulfovibrionia</taxon>
        <taxon>Thermodesulfovibrionales</taxon>
        <taxon>Candidatus Magnetobacteriaceae</taxon>
        <taxon>Candidatus Magnetobacterium</taxon>
    </lineage>
</organism>
<dbReference type="CDD" id="cd07711">
    <property type="entry name" value="MBLAC1-like_MBL-fold"/>
    <property type="match status" value="1"/>
</dbReference>
<evidence type="ECO:0000313" key="4">
    <source>
        <dbReference type="Proteomes" id="UP001196980"/>
    </source>
</evidence>
<sequence length="192" mass="20876">MIELKVLKPGYTIELGNNQIRADGSITLVRGPKNLIVDTGSPHDREIILDCLNGEGLGTGDIDYVVCTHGHCDHVGNNNLFREAVFIVCRDISRGDLYTVHDFTGGPYVIAAGISVIATPGHTSQDVSVIVETSIGTVAVVGDLFECEDDIRDESLWQRCSEDPALQHQSRQRVMQVADYIVPGHGPMFAVC</sequence>
<dbReference type="PANTHER" id="PTHR23200">
    <property type="entry name" value="METALLO-BETA-LACTAMASE DOMAIN-CONTAINING PROTEIN 1"/>
    <property type="match status" value="1"/>
</dbReference>
<dbReference type="Pfam" id="PF00753">
    <property type="entry name" value="Lactamase_B"/>
    <property type="match status" value="1"/>
</dbReference>
<gene>
    <name evidence="3" type="ORF">HWQ67_02440</name>
</gene>
<dbReference type="Proteomes" id="UP001196980">
    <property type="component" value="Unassembled WGS sequence"/>
</dbReference>
<name>A0ABS6RVQ9_9BACT</name>
<dbReference type="InterPro" id="IPR039344">
    <property type="entry name" value="MBLAC1"/>
</dbReference>